<sequence length="243" mass="27578">MLSQVARRCHNEIYRSVTLQVGYTNSVFFTAITSQLVGVRKYAAPNQPEDLENAEPLSHFTIKPALKKLPDVRGVLPKDIELPNDPGANKTFRVMMRAIDLEHRVRHDHDGRTQLISKSSPNAIVPGSIVLIEYVASRTMAKKQYFAGVLMAIRRKGIMSSVVVRNYVIGTGVTLQFPVYSPMVQKIKVLQQAAPEFLEERSDDISWILKKPCPGVDYTKIDEMVARYRSAEDRLIKRQQQHM</sequence>
<name>A0A177WSL5_BATDL</name>
<reference evidence="4 5" key="2">
    <citation type="submission" date="2016-05" db="EMBL/GenBank/DDBJ databases">
        <title>Lineage-specific infection strategies underlie the spectrum of fungal disease in amphibians.</title>
        <authorList>
            <person name="Cuomo C.A."/>
            <person name="Farrer R.A."/>
            <person name="James T."/>
            <person name="Longcore J."/>
            <person name="Birren B."/>
        </authorList>
    </citation>
    <scope>NUCLEOTIDE SEQUENCE [LARGE SCALE GENOMIC DNA]</scope>
    <source>
        <strain evidence="4 5">JEL423</strain>
    </source>
</reference>
<dbReference type="eggNOG" id="KOG1698">
    <property type="taxonomic scope" value="Eukaryota"/>
</dbReference>
<reference evidence="4 5" key="1">
    <citation type="submission" date="2006-10" db="EMBL/GenBank/DDBJ databases">
        <title>The Genome Sequence of Batrachochytrium dendrobatidis JEL423.</title>
        <authorList>
            <consortium name="The Broad Institute Genome Sequencing Platform"/>
            <person name="Birren B."/>
            <person name="Lander E."/>
            <person name="Galagan J."/>
            <person name="Cuomo C."/>
            <person name="Devon K."/>
            <person name="Jaffe D."/>
            <person name="Butler J."/>
            <person name="Alvarez P."/>
            <person name="Gnerre S."/>
            <person name="Grabherr M."/>
            <person name="Kleber M."/>
            <person name="Mauceli E."/>
            <person name="Brockman W."/>
            <person name="Young S."/>
            <person name="LaButti K."/>
            <person name="Sykes S."/>
            <person name="DeCaprio D."/>
            <person name="Crawford M."/>
            <person name="Koehrsen M."/>
            <person name="Engels R."/>
            <person name="Montgomery P."/>
            <person name="Pearson M."/>
            <person name="Howarth C."/>
            <person name="Larson L."/>
            <person name="White J."/>
            <person name="O'Leary S."/>
            <person name="Kodira C."/>
            <person name="Zeng Q."/>
            <person name="Yandava C."/>
            <person name="Alvarado L."/>
            <person name="Longcore J."/>
            <person name="James T."/>
        </authorList>
    </citation>
    <scope>NUCLEOTIDE SEQUENCE [LARGE SCALE GENOMIC DNA]</scope>
    <source>
        <strain evidence="4 5">JEL423</strain>
    </source>
</reference>
<dbReference type="PANTHER" id="PTHR15680">
    <property type="entry name" value="RIBOSOMAL PROTEIN L19"/>
    <property type="match status" value="1"/>
</dbReference>
<keyword evidence="3" id="KW-0687">Ribonucleoprotein</keyword>
<dbReference type="PANTHER" id="PTHR15680:SF9">
    <property type="entry name" value="LARGE RIBOSOMAL SUBUNIT PROTEIN BL19M"/>
    <property type="match status" value="1"/>
</dbReference>
<dbReference type="AlphaFoldDB" id="A0A177WSL5"/>
<dbReference type="Proteomes" id="UP000077115">
    <property type="component" value="Unassembled WGS sequence"/>
</dbReference>
<comment type="similarity">
    <text evidence="1">Belongs to the bacterial ribosomal protein bL19 family.</text>
</comment>
<dbReference type="Gene3D" id="2.30.30.790">
    <property type="match status" value="1"/>
</dbReference>
<proteinExistence type="inferred from homology"/>
<dbReference type="InterPro" id="IPR001857">
    <property type="entry name" value="Ribosomal_bL19"/>
</dbReference>
<keyword evidence="2 4" id="KW-0689">Ribosomal protein</keyword>
<dbReference type="InterPro" id="IPR008991">
    <property type="entry name" value="Translation_prot_SH3-like_sf"/>
</dbReference>
<dbReference type="Pfam" id="PF01245">
    <property type="entry name" value="Ribosomal_L19"/>
    <property type="match status" value="1"/>
</dbReference>
<dbReference type="STRING" id="403673.A0A177WSL5"/>
<organism evidence="4 5">
    <name type="scientific">Batrachochytrium dendrobatidis (strain JEL423)</name>
    <dbReference type="NCBI Taxonomy" id="403673"/>
    <lineage>
        <taxon>Eukaryota</taxon>
        <taxon>Fungi</taxon>
        <taxon>Fungi incertae sedis</taxon>
        <taxon>Chytridiomycota</taxon>
        <taxon>Chytridiomycota incertae sedis</taxon>
        <taxon>Chytridiomycetes</taxon>
        <taxon>Rhizophydiales</taxon>
        <taxon>Rhizophydiales incertae sedis</taxon>
        <taxon>Batrachochytrium</taxon>
    </lineage>
</organism>
<gene>
    <name evidence="4" type="ORF">BDEG_26208</name>
</gene>
<protein>
    <submittedName>
        <fullName evidence="4">Ribosomal protein L19</fullName>
    </submittedName>
</protein>
<evidence type="ECO:0000256" key="2">
    <source>
        <dbReference type="ARBA" id="ARBA00022980"/>
    </source>
</evidence>
<dbReference type="SUPFAM" id="SSF50104">
    <property type="entry name" value="Translation proteins SH3-like domain"/>
    <property type="match status" value="1"/>
</dbReference>
<dbReference type="OrthoDB" id="432645at2759"/>
<dbReference type="InterPro" id="IPR038657">
    <property type="entry name" value="Ribosomal_bL19_sf"/>
</dbReference>
<evidence type="ECO:0000313" key="5">
    <source>
        <dbReference type="Proteomes" id="UP000077115"/>
    </source>
</evidence>
<dbReference type="GO" id="GO:0006412">
    <property type="term" value="P:translation"/>
    <property type="evidence" value="ECO:0007669"/>
    <property type="project" value="InterPro"/>
</dbReference>
<dbReference type="EMBL" id="DS022308">
    <property type="protein sequence ID" value="OAJ42796.1"/>
    <property type="molecule type" value="Genomic_DNA"/>
</dbReference>
<dbReference type="VEuPathDB" id="FungiDB:BDEG_26208"/>
<evidence type="ECO:0000256" key="1">
    <source>
        <dbReference type="ARBA" id="ARBA00005781"/>
    </source>
</evidence>
<dbReference type="PRINTS" id="PR00061">
    <property type="entry name" value="RIBOSOMALL19"/>
</dbReference>
<dbReference type="GO" id="GO:0005762">
    <property type="term" value="C:mitochondrial large ribosomal subunit"/>
    <property type="evidence" value="ECO:0007669"/>
    <property type="project" value="TreeGrafter"/>
</dbReference>
<evidence type="ECO:0000256" key="3">
    <source>
        <dbReference type="ARBA" id="ARBA00023274"/>
    </source>
</evidence>
<dbReference type="GO" id="GO:0003735">
    <property type="term" value="F:structural constituent of ribosome"/>
    <property type="evidence" value="ECO:0007669"/>
    <property type="project" value="InterPro"/>
</dbReference>
<accession>A0A177WSL5</accession>
<evidence type="ECO:0000313" key="4">
    <source>
        <dbReference type="EMBL" id="OAJ42796.1"/>
    </source>
</evidence>